<evidence type="ECO:0000256" key="3">
    <source>
        <dbReference type="PROSITE-ProRule" id="PRU00023"/>
    </source>
</evidence>
<dbReference type="PROSITE" id="PS50088">
    <property type="entry name" value="ANK_REPEAT"/>
    <property type="match status" value="1"/>
</dbReference>
<accession>A0A8S1E736</accession>
<name>A0A8S1E736_9INSE</name>
<comment type="caution">
    <text evidence="4">The sequence shown here is derived from an EMBL/GenBank/DDBJ whole genome shotgun (WGS) entry which is preliminary data.</text>
</comment>
<evidence type="ECO:0000256" key="1">
    <source>
        <dbReference type="ARBA" id="ARBA00022737"/>
    </source>
</evidence>
<evidence type="ECO:0000313" key="5">
    <source>
        <dbReference type="Proteomes" id="UP000494165"/>
    </source>
</evidence>
<dbReference type="SMART" id="SM00248">
    <property type="entry name" value="ANK"/>
    <property type="match status" value="6"/>
</dbReference>
<evidence type="ECO:0000256" key="2">
    <source>
        <dbReference type="ARBA" id="ARBA00023043"/>
    </source>
</evidence>
<proteinExistence type="predicted"/>
<dbReference type="SUPFAM" id="SSF48403">
    <property type="entry name" value="Ankyrin repeat"/>
    <property type="match status" value="2"/>
</dbReference>
<dbReference type="Proteomes" id="UP000494165">
    <property type="component" value="Unassembled WGS sequence"/>
</dbReference>
<dbReference type="PANTHER" id="PTHR24189:SF50">
    <property type="entry name" value="ANKYRIN REPEAT AND SOCS BOX PROTEIN 2"/>
    <property type="match status" value="1"/>
</dbReference>
<dbReference type="Gene3D" id="1.25.40.20">
    <property type="entry name" value="Ankyrin repeat-containing domain"/>
    <property type="match status" value="3"/>
</dbReference>
<gene>
    <name evidence="4" type="ORF">CLODIP_2_CD03122</name>
</gene>
<dbReference type="OrthoDB" id="194358at2759"/>
<keyword evidence="5" id="KW-1185">Reference proteome</keyword>
<keyword evidence="2 3" id="KW-0040">ANK repeat</keyword>
<dbReference type="InterPro" id="IPR050745">
    <property type="entry name" value="Multifunctional_regulatory"/>
</dbReference>
<reference evidence="4 5" key="1">
    <citation type="submission" date="2020-04" db="EMBL/GenBank/DDBJ databases">
        <authorList>
            <person name="Alioto T."/>
            <person name="Alioto T."/>
            <person name="Gomez Garrido J."/>
        </authorList>
    </citation>
    <scope>NUCLEOTIDE SEQUENCE [LARGE SCALE GENOMIC DNA]</scope>
</reference>
<keyword evidence="1" id="KW-0677">Repeat</keyword>
<dbReference type="PANTHER" id="PTHR24189">
    <property type="entry name" value="MYOTROPHIN"/>
    <property type="match status" value="1"/>
</dbReference>
<organism evidence="4 5">
    <name type="scientific">Cloeon dipterum</name>
    <dbReference type="NCBI Taxonomy" id="197152"/>
    <lineage>
        <taxon>Eukaryota</taxon>
        <taxon>Metazoa</taxon>
        <taxon>Ecdysozoa</taxon>
        <taxon>Arthropoda</taxon>
        <taxon>Hexapoda</taxon>
        <taxon>Insecta</taxon>
        <taxon>Pterygota</taxon>
        <taxon>Palaeoptera</taxon>
        <taxon>Ephemeroptera</taxon>
        <taxon>Pisciforma</taxon>
        <taxon>Baetidae</taxon>
        <taxon>Cloeon</taxon>
    </lineage>
</organism>
<dbReference type="InterPro" id="IPR002110">
    <property type="entry name" value="Ankyrin_rpt"/>
</dbReference>
<dbReference type="AlphaFoldDB" id="A0A8S1E736"/>
<dbReference type="InterPro" id="IPR036770">
    <property type="entry name" value="Ankyrin_rpt-contain_sf"/>
</dbReference>
<sequence length="410" mass="45452">MPPENPIKTQKLKVGASPLMEAALKCGVKKCKNLVDNGADLNEKTKEHAVSVMHFAAANKKHGVELVKYFASLGCKLDAKDSGREEPIDYAIREEAFAVAKEILTLLYPCSNLLQFCVMQRNLVVAKRVHDLYPKLANELTSEGSSIIHFAAYFADRRMCEWLIDEVGVDVHSVTKLNRTVLFYVGYNKEHGGDLVKFFFDRGFDVNEICSESTTAPIHQAINKKNARVIDALIECNTFGLKLLLEKDKDLFNELYLGQTIAQVAASSADLEVFKWLIEEAKVDKTTPILLAIKAGNVCAVEKLCQLGANLSVTYNGVNLVHQCIYLDNLDVAKLLCSFSDTLVSVKSPIGGKTALHVAAELGNDRFCEWLVEEEGVDVKEKTAKGETAADLVPWFNLHLLKYLKIVALK</sequence>
<feature type="repeat" description="ANK" evidence="3">
    <location>
        <begin position="14"/>
        <end position="46"/>
    </location>
</feature>
<protein>
    <submittedName>
        <fullName evidence="4">Uncharacterized protein</fullName>
    </submittedName>
</protein>
<dbReference type="Pfam" id="PF12796">
    <property type="entry name" value="Ank_2"/>
    <property type="match status" value="2"/>
</dbReference>
<dbReference type="EMBL" id="CADEPI010000944">
    <property type="protein sequence ID" value="CAB3388845.1"/>
    <property type="molecule type" value="Genomic_DNA"/>
</dbReference>
<evidence type="ECO:0000313" key="4">
    <source>
        <dbReference type="EMBL" id="CAB3388845.1"/>
    </source>
</evidence>